<feature type="transmembrane region" description="Helical" evidence="1">
    <location>
        <begin position="12"/>
        <end position="31"/>
    </location>
</feature>
<dbReference type="Proteomes" id="UP000321192">
    <property type="component" value="Unassembled WGS sequence"/>
</dbReference>
<reference evidence="2 3" key="1">
    <citation type="submission" date="2018-09" db="EMBL/GenBank/DDBJ databases">
        <title>Metagenome Assembled Genomes from an Advanced Water Purification Facility.</title>
        <authorList>
            <person name="Stamps B.W."/>
            <person name="Spear J.R."/>
        </authorList>
    </citation>
    <scope>NUCLEOTIDE SEQUENCE [LARGE SCALE GENOMIC DNA]</scope>
    <source>
        <strain evidence="2">Bin_27_1</strain>
    </source>
</reference>
<dbReference type="RefSeq" id="WP_276658652.1">
    <property type="nucleotide sequence ID" value="NZ_JAYRXT010000514.1"/>
</dbReference>
<keyword evidence="1" id="KW-0472">Membrane</keyword>
<accession>A0A5C7SN53</accession>
<name>A0A5C7SN53_THASP</name>
<organism evidence="2 3">
    <name type="scientific">Thauera aminoaromatica</name>
    <dbReference type="NCBI Taxonomy" id="164330"/>
    <lineage>
        <taxon>Bacteria</taxon>
        <taxon>Pseudomonadati</taxon>
        <taxon>Pseudomonadota</taxon>
        <taxon>Betaproteobacteria</taxon>
        <taxon>Rhodocyclales</taxon>
        <taxon>Zoogloeaceae</taxon>
        <taxon>Thauera</taxon>
    </lineage>
</organism>
<comment type="caution">
    <text evidence="2">The sequence shown here is derived from an EMBL/GenBank/DDBJ whole genome shotgun (WGS) entry which is preliminary data.</text>
</comment>
<protein>
    <submittedName>
        <fullName evidence="2">Uncharacterized protein</fullName>
    </submittedName>
</protein>
<evidence type="ECO:0000313" key="2">
    <source>
        <dbReference type="EMBL" id="TXH84929.1"/>
    </source>
</evidence>
<keyword evidence="1" id="KW-1133">Transmembrane helix</keyword>
<dbReference type="AlphaFoldDB" id="A0A5C7SN53"/>
<dbReference type="EMBL" id="SSFD01000164">
    <property type="protein sequence ID" value="TXH84929.1"/>
    <property type="molecule type" value="Genomic_DNA"/>
</dbReference>
<keyword evidence="1" id="KW-0812">Transmembrane</keyword>
<sequence>MKRTRRLRGQAMHEYLVILAIVLGVFGLPAFDGKPLLVFFAEAVATGFARFLASISLPL</sequence>
<proteinExistence type="predicted"/>
<gene>
    <name evidence="2" type="ORF">E6Q80_10615</name>
</gene>
<evidence type="ECO:0000256" key="1">
    <source>
        <dbReference type="SAM" id="Phobius"/>
    </source>
</evidence>
<evidence type="ECO:0000313" key="3">
    <source>
        <dbReference type="Proteomes" id="UP000321192"/>
    </source>
</evidence>